<protein>
    <submittedName>
        <fullName evidence="1">Uncharacterized protein</fullName>
    </submittedName>
</protein>
<proteinExistence type="predicted"/>
<keyword evidence="2" id="KW-1185">Reference proteome</keyword>
<evidence type="ECO:0000313" key="2">
    <source>
        <dbReference type="Proteomes" id="UP000315724"/>
    </source>
</evidence>
<gene>
    <name evidence="1" type="ORF">Mal48_25140</name>
</gene>
<dbReference type="AlphaFoldDB" id="A0A517QNR0"/>
<name>A0A517QNR0_9PLAN</name>
<sequence>MTKRSVESGESVVSKMTYSRDDRFYLNEQSRLSQLSNWCSRPVSWRTANYLTSRSIRGHKKHERCSSRALFSDLPASLWMADLRLFVARDGMVRQMC</sequence>
<reference evidence="1 2" key="1">
    <citation type="submission" date="2019-02" db="EMBL/GenBank/DDBJ databases">
        <title>Deep-cultivation of Planctomycetes and their phenomic and genomic characterization uncovers novel biology.</title>
        <authorList>
            <person name="Wiegand S."/>
            <person name="Jogler M."/>
            <person name="Boedeker C."/>
            <person name="Pinto D."/>
            <person name="Vollmers J."/>
            <person name="Rivas-Marin E."/>
            <person name="Kohn T."/>
            <person name="Peeters S.H."/>
            <person name="Heuer A."/>
            <person name="Rast P."/>
            <person name="Oberbeckmann S."/>
            <person name="Bunk B."/>
            <person name="Jeske O."/>
            <person name="Meyerdierks A."/>
            <person name="Storesund J.E."/>
            <person name="Kallscheuer N."/>
            <person name="Luecker S."/>
            <person name="Lage O.M."/>
            <person name="Pohl T."/>
            <person name="Merkel B.J."/>
            <person name="Hornburger P."/>
            <person name="Mueller R.-W."/>
            <person name="Bruemmer F."/>
            <person name="Labrenz M."/>
            <person name="Spormann A.M."/>
            <person name="Op den Camp H."/>
            <person name="Overmann J."/>
            <person name="Amann R."/>
            <person name="Jetten M.S.M."/>
            <person name="Mascher T."/>
            <person name="Medema M.H."/>
            <person name="Devos D.P."/>
            <person name="Kaster A.-K."/>
            <person name="Ovreas L."/>
            <person name="Rohde M."/>
            <person name="Galperin M.Y."/>
            <person name="Jogler C."/>
        </authorList>
    </citation>
    <scope>NUCLEOTIDE SEQUENCE [LARGE SCALE GENOMIC DNA]</scope>
    <source>
        <strain evidence="1 2">Mal48</strain>
    </source>
</reference>
<dbReference type="KEGG" id="tpol:Mal48_25140"/>
<evidence type="ECO:0000313" key="1">
    <source>
        <dbReference type="EMBL" id="QDT33261.1"/>
    </source>
</evidence>
<dbReference type="EMBL" id="CP036267">
    <property type="protein sequence ID" value="QDT33261.1"/>
    <property type="molecule type" value="Genomic_DNA"/>
</dbReference>
<organism evidence="1 2">
    <name type="scientific">Thalassoglobus polymorphus</name>
    <dbReference type="NCBI Taxonomy" id="2527994"/>
    <lineage>
        <taxon>Bacteria</taxon>
        <taxon>Pseudomonadati</taxon>
        <taxon>Planctomycetota</taxon>
        <taxon>Planctomycetia</taxon>
        <taxon>Planctomycetales</taxon>
        <taxon>Planctomycetaceae</taxon>
        <taxon>Thalassoglobus</taxon>
    </lineage>
</organism>
<accession>A0A517QNR0</accession>
<dbReference type="Proteomes" id="UP000315724">
    <property type="component" value="Chromosome"/>
</dbReference>